<keyword evidence="1" id="KW-0812">Transmembrane</keyword>
<feature type="transmembrane region" description="Helical" evidence="1">
    <location>
        <begin position="370"/>
        <end position="391"/>
    </location>
</feature>
<feature type="transmembrane region" description="Helical" evidence="1">
    <location>
        <begin position="347"/>
        <end position="364"/>
    </location>
</feature>
<keyword evidence="1" id="KW-1133">Transmembrane helix</keyword>
<dbReference type="AlphaFoldDB" id="A0A1M7ZK99"/>
<dbReference type="Gene3D" id="2.60.200.40">
    <property type="match status" value="1"/>
</dbReference>
<feature type="transmembrane region" description="Helical" evidence="1">
    <location>
        <begin position="531"/>
        <end position="549"/>
    </location>
</feature>
<dbReference type="STRING" id="1073327.SAMN04488108_3925"/>
<accession>A0A1M7ZK99</accession>
<proteinExistence type="predicted"/>
<dbReference type="InterPro" id="IPR016064">
    <property type="entry name" value="NAD/diacylglycerol_kinase_sf"/>
</dbReference>
<dbReference type="PANTHER" id="PTHR20992:SF9">
    <property type="entry name" value="AT15442P-RELATED"/>
    <property type="match status" value="1"/>
</dbReference>
<dbReference type="OrthoDB" id="9790659at2"/>
<sequence length="627" mass="69627">MNNYSLIFDPNLDKEERDSFFEKLDPAPNKKISFSELSLSDFTEDNNLLLWLNDEQGKDLIEKLGENSPGIHFLPHPELTLLARSFGVPNSKEAAFNAFKEQGKTPAYDLLSINDQLCLNSLVIGDSLSVLYDSIQKGFFKNIADRFSRFKKLFQKVKLHNYKITYGEGESSKTLEIAALGILAVSHCESNLIFKRVIKDSGLNEGLMHVIILAPKSLFSIIQFGMQNLFFPVKGSAIPEFLSYISTKNLKIESEKEFEYAIDGNEEKSNQLELEIRPEKVKIQTYFESTKESESQKKELNLKALPTGKLREELTRGYLPWVRHATTDEFKELFILLKKNAQTSSNYLVLMALSTLIASFGLFANSTPVVIGAMILAPLMAPIISLAMGALRQDQLLVKNSLITIFWGVLIGLFFASMITLITPLHSMNSEIQSRIRPNLLDLGIAIVSGVAGAFAYSKEEIAKTLAGVAISVALVPPLAVAGIGLGWGEWNVFWGAFLLLGTNLAGIVMAASLTFLLLGFSPFQLAKKGLLISVGILVLVTAPLIFSFRNMVLENQLIQELSGKEIPHGLMRDVKVIGLNPVRLSVTILSKKQLDESDFEEIKKEIEDVIKQPAELELTLGVEIFD</sequence>
<evidence type="ECO:0000313" key="3">
    <source>
        <dbReference type="Proteomes" id="UP000184609"/>
    </source>
</evidence>
<dbReference type="PANTHER" id="PTHR20992">
    <property type="entry name" value="AT15442P-RELATED"/>
    <property type="match status" value="1"/>
</dbReference>
<protein>
    <submittedName>
        <fullName evidence="2">TIGR00341 family protein</fullName>
    </submittedName>
</protein>
<keyword evidence="1" id="KW-0472">Membrane</keyword>
<dbReference type="EMBL" id="FRXN01000007">
    <property type="protein sequence ID" value="SHO65232.1"/>
    <property type="molecule type" value="Genomic_DNA"/>
</dbReference>
<dbReference type="SUPFAM" id="SSF111331">
    <property type="entry name" value="NAD kinase/diacylglycerol kinase-like"/>
    <property type="match status" value="1"/>
</dbReference>
<evidence type="ECO:0000313" key="2">
    <source>
        <dbReference type="EMBL" id="SHO65232.1"/>
    </source>
</evidence>
<evidence type="ECO:0000256" key="1">
    <source>
        <dbReference type="SAM" id="Phobius"/>
    </source>
</evidence>
<dbReference type="InterPro" id="IPR005240">
    <property type="entry name" value="DUF389"/>
</dbReference>
<organism evidence="2 3">
    <name type="scientific">Algoriphagus zhangzhouensis</name>
    <dbReference type="NCBI Taxonomy" id="1073327"/>
    <lineage>
        <taxon>Bacteria</taxon>
        <taxon>Pseudomonadati</taxon>
        <taxon>Bacteroidota</taxon>
        <taxon>Cytophagia</taxon>
        <taxon>Cytophagales</taxon>
        <taxon>Cyclobacteriaceae</taxon>
        <taxon>Algoriphagus</taxon>
    </lineage>
</organism>
<dbReference type="Proteomes" id="UP000184609">
    <property type="component" value="Unassembled WGS sequence"/>
</dbReference>
<gene>
    <name evidence="2" type="ORF">SAMN04488108_3925</name>
</gene>
<name>A0A1M7ZK99_9BACT</name>
<dbReference type="RefSeq" id="WP_073573530.1">
    <property type="nucleotide sequence ID" value="NZ_FRXN01000007.1"/>
</dbReference>
<feature type="transmembrane region" description="Helical" evidence="1">
    <location>
        <begin position="465"/>
        <end position="488"/>
    </location>
</feature>
<feature type="transmembrane region" description="Helical" evidence="1">
    <location>
        <begin position="494"/>
        <end position="519"/>
    </location>
</feature>
<reference evidence="3" key="1">
    <citation type="submission" date="2016-12" db="EMBL/GenBank/DDBJ databases">
        <authorList>
            <person name="Varghese N."/>
            <person name="Submissions S."/>
        </authorList>
    </citation>
    <scope>NUCLEOTIDE SEQUENCE [LARGE SCALE GENOMIC DNA]</scope>
    <source>
        <strain evidence="3">DSM 25035</strain>
    </source>
</reference>
<feature type="transmembrane region" description="Helical" evidence="1">
    <location>
        <begin position="403"/>
        <end position="425"/>
    </location>
</feature>
<feature type="transmembrane region" description="Helical" evidence="1">
    <location>
        <begin position="440"/>
        <end position="458"/>
    </location>
</feature>
<keyword evidence="3" id="KW-1185">Reference proteome</keyword>
<dbReference type="Pfam" id="PF04087">
    <property type="entry name" value="DUF389"/>
    <property type="match status" value="1"/>
</dbReference>